<dbReference type="EMBL" id="JAGVWB010000010">
    <property type="protein sequence ID" value="MBS3058091.1"/>
    <property type="molecule type" value="Genomic_DNA"/>
</dbReference>
<dbReference type="AlphaFoldDB" id="A0A8T4KUJ9"/>
<dbReference type="NCBIfam" id="TIGR00778">
    <property type="entry name" value="ahpD_dom"/>
    <property type="match status" value="1"/>
</dbReference>
<dbReference type="SUPFAM" id="SSF69118">
    <property type="entry name" value="AhpD-like"/>
    <property type="match status" value="1"/>
</dbReference>
<accession>A0A8T4KUJ9</accession>
<sequence>MERTETMQVSKAMTKEDTFKEMKETFGMVPSFFKKIPESAVGLEWQLMKIAEMEPGVIPQKYRELIGLGISAATKCQYCALFHTEMAKLQGATEEEIEEAARYAKSNAGWSTYLHGMQTDYDQFKKEIIQMTGYARTMHSKR</sequence>
<name>A0A8T4KUJ9_9ARCH</name>
<organism evidence="2 3">
    <name type="scientific">Candidatus Iainarchaeum sp</name>
    <dbReference type="NCBI Taxonomy" id="3101447"/>
    <lineage>
        <taxon>Archaea</taxon>
        <taxon>Candidatus Iainarchaeota</taxon>
        <taxon>Candidatus Iainarchaeia</taxon>
        <taxon>Candidatus Iainarchaeales</taxon>
        <taxon>Candidatus Iainarchaeaceae</taxon>
        <taxon>Candidatus Iainarchaeum</taxon>
    </lineage>
</organism>
<evidence type="ECO:0000313" key="2">
    <source>
        <dbReference type="EMBL" id="MBS3058091.1"/>
    </source>
</evidence>
<evidence type="ECO:0000313" key="3">
    <source>
        <dbReference type="Proteomes" id="UP000680185"/>
    </source>
</evidence>
<gene>
    <name evidence="2" type="ORF">J4478_01690</name>
</gene>
<proteinExistence type="predicted"/>
<reference evidence="2" key="2">
    <citation type="submission" date="2021-05" db="EMBL/GenBank/DDBJ databases">
        <title>Protein family content uncovers lineage relationships and bacterial pathway maintenance mechanisms in DPANN archaea.</title>
        <authorList>
            <person name="Castelle C.J."/>
            <person name="Meheust R."/>
            <person name="Jaffe A.L."/>
            <person name="Seitz K."/>
            <person name="Gong X."/>
            <person name="Baker B.J."/>
            <person name="Banfield J.F."/>
        </authorList>
    </citation>
    <scope>NUCLEOTIDE SEQUENCE</scope>
    <source>
        <strain evidence="2">RIFCSPLOWO2_01_FULL_43_13</strain>
    </source>
</reference>
<dbReference type="InterPro" id="IPR029032">
    <property type="entry name" value="AhpD-like"/>
</dbReference>
<feature type="domain" description="Carboxymuconolactone decarboxylase-like" evidence="1">
    <location>
        <begin position="51"/>
        <end position="116"/>
    </location>
</feature>
<evidence type="ECO:0000259" key="1">
    <source>
        <dbReference type="Pfam" id="PF02627"/>
    </source>
</evidence>
<dbReference type="GO" id="GO:0051920">
    <property type="term" value="F:peroxiredoxin activity"/>
    <property type="evidence" value="ECO:0007669"/>
    <property type="project" value="InterPro"/>
</dbReference>
<dbReference type="PANTHER" id="PTHR33930:SF2">
    <property type="entry name" value="BLR3452 PROTEIN"/>
    <property type="match status" value="1"/>
</dbReference>
<dbReference type="PANTHER" id="PTHR33930">
    <property type="entry name" value="ALKYL HYDROPEROXIDE REDUCTASE AHPD"/>
    <property type="match status" value="1"/>
</dbReference>
<dbReference type="InterPro" id="IPR004675">
    <property type="entry name" value="AhpD_core"/>
</dbReference>
<dbReference type="Proteomes" id="UP000680185">
    <property type="component" value="Unassembled WGS sequence"/>
</dbReference>
<dbReference type="Pfam" id="PF02627">
    <property type="entry name" value="CMD"/>
    <property type="match status" value="1"/>
</dbReference>
<reference evidence="2" key="1">
    <citation type="submission" date="2021-03" db="EMBL/GenBank/DDBJ databases">
        <authorList>
            <person name="Jaffe A."/>
        </authorList>
    </citation>
    <scope>NUCLEOTIDE SEQUENCE</scope>
    <source>
        <strain evidence="2">RIFCSPLOWO2_01_FULL_43_13</strain>
    </source>
</reference>
<dbReference type="Gene3D" id="1.20.1290.10">
    <property type="entry name" value="AhpD-like"/>
    <property type="match status" value="1"/>
</dbReference>
<protein>
    <submittedName>
        <fullName evidence="2">Carboxymuconolactone decarboxylase family protein</fullName>
    </submittedName>
</protein>
<comment type="caution">
    <text evidence="2">The sequence shown here is derived from an EMBL/GenBank/DDBJ whole genome shotgun (WGS) entry which is preliminary data.</text>
</comment>
<dbReference type="InterPro" id="IPR003779">
    <property type="entry name" value="CMD-like"/>
</dbReference>